<dbReference type="InterPro" id="IPR032466">
    <property type="entry name" value="Metal_Hydrolase"/>
</dbReference>
<dbReference type="PANTHER" id="PTHR43569">
    <property type="entry name" value="AMIDOHYDROLASE"/>
    <property type="match status" value="1"/>
</dbReference>
<comment type="caution">
    <text evidence="3">The sequence shown here is derived from an EMBL/GenBank/DDBJ whole genome shotgun (WGS) entry which is preliminary data.</text>
</comment>
<evidence type="ECO:0000259" key="2">
    <source>
        <dbReference type="Pfam" id="PF04909"/>
    </source>
</evidence>
<dbReference type="InterPro" id="IPR052350">
    <property type="entry name" value="Metallo-dep_Lactonases"/>
</dbReference>
<dbReference type="InterPro" id="IPR006680">
    <property type="entry name" value="Amidohydro-rel"/>
</dbReference>
<evidence type="ECO:0000313" key="3">
    <source>
        <dbReference type="EMBL" id="GAA4257398.1"/>
    </source>
</evidence>
<dbReference type="Proteomes" id="UP001500620">
    <property type="component" value="Unassembled WGS sequence"/>
</dbReference>
<proteinExistence type="inferred from homology"/>
<comment type="similarity">
    <text evidence="1">Belongs to the metallo-dependent hydrolases superfamily.</text>
</comment>
<dbReference type="EMBL" id="BAABAT010000027">
    <property type="protein sequence ID" value="GAA4257398.1"/>
    <property type="molecule type" value="Genomic_DNA"/>
</dbReference>
<dbReference type="Gene3D" id="3.20.20.140">
    <property type="entry name" value="Metal-dependent hydrolases"/>
    <property type="match status" value="1"/>
</dbReference>
<dbReference type="PANTHER" id="PTHR43569:SF2">
    <property type="entry name" value="AMIDOHYDROLASE-RELATED DOMAIN-CONTAINING PROTEIN"/>
    <property type="match status" value="1"/>
</dbReference>
<organism evidence="3 4">
    <name type="scientific">Dactylosporangium darangshiense</name>
    <dbReference type="NCBI Taxonomy" id="579108"/>
    <lineage>
        <taxon>Bacteria</taxon>
        <taxon>Bacillati</taxon>
        <taxon>Actinomycetota</taxon>
        <taxon>Actinomycetes</taxon>
        <taxon>Micromonosporales</taxon>
        <taxon>Micromonosporaceae</taxon>
        <taxon>Dactylosporangium</taxon>
    </lineage>
</organism>
<accession>A0ABP8DJD8</accession>
<gene>
    <name evidence="3" type="ORF">GCM10022255_073990</name>
</gene>
<sequence length="288" mass="30967">MLVDAHHHLWDVDAGYDWLDAPELAPIRRTFAPADLRSELAAAGVSHTVLVEGGRCDAGEAALLLAHAAETPEIAGVVAWDDPAAPVFTAYRDLAGADRLVGLRAQVQAEDAGYLDRPDVQAGLHRFGAAGLAFDLVVRADQLPAAARAAAALPDVRFVLDHLGKPRIRAGLFEPWRAAVADLAARPNVAAKLSGLVTEADWEHWEPQDLRPYVEAALELFGPERLMWGSDWPVCRLAADYSQVLSVTQDLVSSLTTPAERARVFGSTAVEVYRLVGGGNGVQSPRRH</sequence>
<evidence type="ECO:0000313" key="4">
    <source>
        <dbReference type="Proteomes" id="UP001500620"/>
    </source>
</evidence>
<reference evidence="4" key="1">
    <citation type="journal article" date="2019" name="Int. J. Syst. Evol. Microbiol.">
        <title>The Global Catalogue of Microorganisms (GCM) 10K type strain sequencing project: providing services to taxonomists for standard genome sequencing and annotation.</title>
        <authorList>
            <consortium name="The Broad Institute Genomics Platform"/>
            <consortium name="The Broad Institute Genome Sequencing Center for Infectious Disease"/>
            <person name="Wu L."/>
            <person name="Ma J."/>
        </authorList>
    </citation>
    <scope>NUCLEOTIDE SEQUENCE [LARGE SCALE GENOMIC DNA]</scope>
    <source>
        <strain evidence="4">JCM 17441</strain>
    </source>
</reference>
<protein>
    <submittedName>
        <fullName evidence="3">Amidohydrolase family protein</fullName>
    </submittedName>
</protein>
<dbReference type="RefSeq" id="WP_345134518.1">
    <property type="nucleotide sequence ID" value="NZ_BAABAT010000027.1"/>
</dbReference>
<evidence type="ECO:0000256" key="1">
    <source>
        <dbReference type="ARBA" id="ARBA00038310"/>
    </source>
</evidence>
<name>A0ABP8DJD8_9ACTN</name>
<keyword evidence="4" id="KW-1185">Reference proteome</keyword>
<feature type="domain" description="Amidohydrolase-related" evidence="2">
    <location>
        <begin position="3"/>
        <end position="275"/>
    </location>
</feature>
<dbReference type="Pfam" id="PF04909">
    <property type="entry name" value="Amidohydro_2"/>
    <property type="match status" value="1"/>
</dbReference>
<dbReference type="SUPFAM" id="SSF51556">
    <property type="entry name" value="Metallo-dependent hydrolases"/>
    <property type="match status" value="1"/>
</dbReference>